<name>A0AAN9YQV1_9PEZI</name>
<sequence>MRAMEDFSRAAYPDGWVLRCFSAEEWQGIRTDLDANLAQNDAVTTFGLLLCLDYIEAGFESRGETFEAYLGQVDQEDRNKDEDEDEDEDGVTSTGAPSGQQGSKAKTKEKAGSGEHVCHACNKSGFDNASTLNVHLSECNVGSVCLFPVGAGPCGFKAEPRRRLVDHLTQVHHAQPVRGADGRFACPWPGCENSTKLDQGVRRCIRRHQVSAAKAAQEAAENSASSQAGNGDDQMEVDGGDGGDGYDG</sequence>
<organism evidence="2 3">
    <name type="scientific">Diatrype stigma</name>
    <dbReference type="NCBI Taxonomy" id="117547"/>
    <lineage>
        <taxon>Eukaryota</taxon>
        <taxon>Fungi</taxon>
        <taxon>Dikarya</taxon>
        <taxon>Ascomycota</taxon>
        <taxon>Pezizomycotina</taxon>
        <taxon>Sordariomycetes</taxon>
        <taxon>Xylariomycetidae</taxon>
        <taxon>Xylariales</taxon>
        <taxon>Diatrypaceae</taxon>
        <taxon>Diatrype</taxon>
    </lineage>
</organism>
<feature type="compositionally biased region" description="Polar residues" evidence="1">
    <location>
        <begin position="91"/>
        <end position="104"/>
    </location>
</feature>
<protein>
    <recommendedName>
        <fullName evidence="4">C2H2-type domain-containing protein</fullName>
    </recommendedName>
</protein>
<feature type="region of interest" description="Disordered" evidence="1">
    <location>
        <begin position="71"/>
        <end position="109"/>
    </location>
</feature>
<dbReference type="AlphaFoldDB" id="A0AAN9YQV1"/>
<reference evidence="2 3" key="1">
    <citation type="submission" date="2024-02" db="EMBL/GenBank/DDBJ databases">
        <title>De novo assembly and annotation of 12 fungi associated with fruit tree decline syndrome in Ontario, Canada.</title>
        <authorList>
            <person name="Sulman M."/>
            <person name="Ellouze W."/>
            <person name="Ilyukhin E."/>
        </authorList>
    </citation>
    <scope>NUCLEOTIDE SEQUENCE [LARGE SCALE GENOMIC DNA]</scope>
    <source>
        <strain evidence="2 3">M11/M66-122</strain>
    </source>
</reference>
<evidence type="ECO:0000256" key="1">
    <source>
        <dbReference type="SAM" id="MobiDB-lite"/>
    </source>
</evidence>
<keyword evidence="3" id="KW-1185">Reference proteome</keyword>
<feature type="compositionally biased region" description="Acidic residues" evidence="1">
    <location>
        <begin position="233"/>
        <end position="248"/>
    </location>
</feature>
<evidence type="ECO:0000313" key="3">
    <source>
        <dbReference type="Proteomes" id="UP001320420"/>
    </source>
</evidence>
<evidence type="ECO:0000313" key="2">
    <source>
        <dbReference type="EMBL" id="KAK7751217.1"/>
    </source>
</evidence>
<comment type="caution">
    <text evidence="2">The sequence shown here is derived from an EMBL/GenBank/DDBJ whole genome shotgun (WGS) entry which is preliminary data.</text>
</comment>
<evidence type="ECO:0008006" key="4">
    <source>
        <dbReference type="Google" id="ProtNLM"/>
    </source>
</evidence>
<accession>A0AAN9YQV1</accession>
<gene>
    <name evidence="2" type="ORF">SLS62_006903</name>
</gene>
<dbReference type="EMBL" id="JAKJXP020000053">
    <property type="protein sequence ID" value="KAK7751217.1"/>
    <property type="molecule type" value="Genomic_DNA"/>
</dbReference>
<feature type="compositionally biased region" description="Low complexity" evidence="1">
    <location>
        <begin position="215"/>
        <end position="232"/>
    </location>
</feature>
<dbReference type="Proteomes" id="UP001320420">
    <property type="component" value="Unassembled WGS sequence"/>
</dbReference>
<proteinExistence type="predicted"/>
<feature type="region of interest" description="Disordered" evidence="1">
    <location>
        <begin position="215"/>
        <end position="248"/>
    </location>
</feature>